<comment type="caution">
    <text evidence="1">The sequence shown here is derived from an EMBL/GenBank/DDBJ whole genome shotgun (WGS) entry which is preliminary data.</text>
</comment>
<accession>G4T5V6</accession>
<protein>
    <submittedName>
        <fullName evidence="1">Uncharacterized protein</fullName>
    </submittedName>
</protein>
<dbReference type="Proteomes" id="UP000007148">
    <property type="component" value="Unassembled WGS sequence"/>
</dbReference>
<reference evidence="1 2" key="1">
    <citation type="journal article" date="2011" name="PLoS Pathog.">
        <title>Endophytic Life Strategies Decoded by Genome and Transcriptome Analyses of the Mutualistic Root Symbiont Piriformospora indica.</title>
        <authorList>
            <person name="Zuccaro A."/>
            <person name="Lahrmann U."/>
            <person name="Guldener U."/>
            <person name="Langen G."/>
            <person name="Pfiffi S."/>
            <person name="Biedenkopf D."/>
            <person name="Wong P."/>
            <person name="Samans B."/>
            <person name="Grimm C."/>
            <person name="Basiewicz M."/>
            <person name="Murat C."/>
            <person name="Martin F."/>
            <person name="Kogel K.H."/>
        </authorList>
    </citation>
    <scope>NUCLEOTIDE SEQUENCE [LARGE SCALE GENOMIC DNA]</scope>
    <source>
        <strain evidence="1 2">DSM 11827</strain>
    </source>
</reference>
<sequence length="233" mass="26272">MSLAELQAMAGPHHLQTVAKTVQRHGLTVVAPLFLQIRSFGTGNHFHISLPSLKRHKFDIIHLGGALEQLRNLGEEPEYAYVMQYLAKHDYDMDKTLLKTISHGGCLLREEATLKLLEHNSYDVDLTIRQIDSLCGEYNTERKTTNINRLRRRPSLTGDLTPERRWSTSSLAIDLAAGMRGSTSSVTIDRASTMAESYRETALFICLLPDTPCLTLKVLQRTNYDYRATIDGI</sequence>
<keyword evidence="2" id="KW-1185">Reference proteome</keyword>
<dbReference type="AlphaFoldDB" id="G4T5V6"/>
<proteinExistence type="predicted"/>
<dbReference type="InParanoid" id="G4T5V6"/>
<name>G4T5V6_SERID</name>
<dbReference type="EMBL" id="CAFZ01000005">
    <property type="protein sequence ID" value="CCA66699.1"/>
    <property type="molecule type" value="Genomic_DNA"/>
</dbReference>
<evidence type="ECO:0000313" key="2">
    <source>
        <dbReference type="Proteomes" id="UP000007148"/>
    </source>
</evidence>
<dbReference type="HOGENOM" id="CLU_1190291_0_0_1"/>
<organism evidence="1 2">
    <name type="scientific">Serendipita indica (strain DSM 11827)</name>
    <name type="common">Root endophyte fungus</name>
    <name type="synonym">Piriformospora indica</name>
    <dbReference type="NCBI Taxonomy" id="1109443"/>
    <lineage>
        <taxon>Eukaryota</taxon>
        <taxon>Fungi</taxon>
        <taxon>Dikarya</taxon>
        <taxon>Basidiomycota</taxon>
        <taxon>Agaricomycotina</taxon>
        <taxon>Agaricomycetes</taxon>
        <taxon>Sebacinales</taxon>
        <taxon>Serendipitaceae</taxon>
        <taxon>Serendipita</taxon>
    </lineage>
</organism>
<gene>
    <name evidence="1" type="ORF">PIIN_00379</name>
</gene>
<evidence type="ECO:0000313" key="1">
    <source>
        <dbReference type="EMBL" id="CCA66699.1"/>
    </source>
</evidence>